<sequence>MSNPKLISTLDELYAATLLFDDLIRTHYDSLSPKQQKVVQNAFSHTRSFIAFPRTNGDGYIIGFSKFVGHQMKSIPDYDAVRKNISGSDSERAIGALGVATDYALGSSHDRGSTHAAPAELAQAVRDFVAIADKTPNSLSWIRLMPLPEAVQGKSFARTKTYDVLLAALKAAHLTKVEREHLFAEITA</sequence>
<dbReference type="Proteomes" id="UP000444401">
    <property type="component" value="Unassembled WGS sequence"/>
</dbReference>
<gene>
    <name evidence="1" type="ORF">GRI72_14440</name>
</gene>
<comment type="caution">
    <text evidence="1">The sequence shown here is derived from an EMBL/GenBank/DDBJ whole genome shotgun (WGS) entry which is preliminary data.</text>
</comment>
<evidence type="ECO:0000313" key="1">
    <source>
        <dbReference type="EMBL" id="MXO70000.1"/>
    </source>
</evidence>
<proteinExistence type="predicted"/>
<protein>
    <submittedName>
        <fullName evidence="1">Uncharacterized protein</fullName>
    </submittedName>
</protein>
<evidence type="ECO:0000313" key="2">
    <source>
        <dbReference type="Proteomes" id="UP000444401"/>
    </source>
</evidence>
<organism evidence="1 2">
    <name type="scientific">Pelagerythrobacter marinus</name>
    <dbReference type="NCBI Taxonomy" id="538382"/>
    <lineage>
        <taxon>Bacteria</taxon>
        <taxon>Pseudomonadati</taxon>
        <taxon>Pseudomonadota</taxon>
        <taxon>Alphaproteobacteria</taxon>
        <taxon>Sphingomonadales</taxon>
        <taxon>Erythrobacteraceae</taxon>
        <taxon>Pelagerythrobacter</taxon>
    </lineage>
</organism>
<name>A0ABW9UZF2_9SPHN</name>
<reference evidence="1 2" key="1">
    <citation type="submission" date="2019-12" db="EMBL/GenBank/DDBJ databases">
        <title>Genomic-based taxomic classification of the family Erythrobacteraceae.</title>
        <authorList>
            <person name="Xu L."/>
        </authorList>
    </citation>
    <scope>NUCLEOTIDE SEQUENCE [LARGE SCALE GENOMIC DNA]</scope>
    <source>
        <strain evidence="1 2">H32</strain>
    </source>
</reference>
<dbReference type="RefSeq" id="WP_160734596.1">
    <property type="nucleotide sequence ID" value="NZ_WTYO01000014.1"/>
</dbReference>
<dbReference type="EMBL" id="WTYO01000014">
    <property type="protein sequence ID" value="MXO70000.1"/>
    <property type="molecule type" value="Genomic_DNA"/>
</dbReference>
<keyword evidence="2" id="KW-1185">Reference proteome</keyword>
<accession>A0ABW9UZF2</accession>